<gene>
    <name evidence="6" type="ORF">A5802_000080</name>
    <name evidence="5" type="ORF">BTN92_07355</name>
    <name evidence="4" type="ORF">HI921_09655</name>
</gene>
<keyword evidence="2" id="KW-0472">Membrane</keyword>
<dbReference type="Pfam" id="PF01476">
    <property type="entry name" value="LysM"/>
    <property type="match status" value="1"/>
</dbReference>
<comment type="caution">
    <text evidence="6">The sequence shown here is derived from an EMBL/GenBank/DDBJ whole genome shotgun (WGS) entry which is preliminary data.</text>
</comment>
<protein>
    <submittedName>
        <fullName evidence="4">LysM peptidoglycan-binding domain-containing protein</fullName>
    </submittedName>
    <submittedName>
        <fullName evidence="5">Peptidoglycan-binding protein LysM</fullName>
    </submittedName>
</protein>
<dbReference type="PROSITE" id="PS51782">
    <property type="entry name" value="LYSM"/>
    <property type="match status" value="1"/>
</dbReference>
<feature type="region of interest" description="Disordered" evidence="1">
    <location>
        <begin position="1"/>
        <end position="23"/>
    </location>
</feature>
<reference evidence="5 7" key="1">
    <citation type="submission" date="2016-12" db="EMBL/GenBank/DDBJ databases">
        <authorList>
            <person name="Song W.-J."/>
            <person name="Kurnit D.M."/>
        </authorList>
    </citation>
    <scope>NUCLEOTIDE SEQUENCE [LARGE SCALE GENOMIC DNA]</scope>
    <source>
        <strain evidence="5 7">CGB1038-1_S1</strain>
    </source>
</reference>
<dbReference type="RefSeq" id="WP_062805658.1">
    <property type="nucleotide sequence ID" value="NZ_CABHEA010000020.1"/>
</dbReference>
<dbReference type="EMBL" id="JABCAG010000026">
    <property type="protein sequence ID" value="NMP58721.1"/>
    <property type="molecule type" value="Genomic_DNA"/>
</dbReference>
<dbReference type="InterPro" id="IPR018392">
    <property type="entry name" value="LysM"/>
</dbReference>
<accession>A0A1I4Q0L1</accession>
<feature type="compositionally biased region" description="Low complexity" evidence="1">
    <location>
        <begin position="204"/>
        <end position="232"/>
    </location>
</feature>
<reference evidence="4 9" key="3">
    <citation type="submission" date="2020-04" db="EMBL/GenBank/DDBJ databases">
        <authorList>
            <person name="Abaymova A."/>
            <person name="Teymurazov M."/>
            <person name="Tazyna O."/>
            <person name="Chatushin Y."/>
            <person name="Svetoch E."/>
            <person name="Pereligyn V."/>
            <person name="Pohylenko V."/>
            <person name="Platonov M."/>
            <person name="Kartsev N."/>
            <person name="Skryabin Y."/>
            <person name="Sizova A."/>
            <person name="Solomentsev V."/>
            <person name="Kislichkina A."/>
            <person name="Bogun A."/>
        </authorList>
    </citation>
    <scope>NUCLEOTIDE SEQUENCE [LARGE SCALE GENOMIC DNA]</scope>
    <source>
        <strain evidence="4">SCPM-O-B-8398</strain>
        <strain evidence="9">SCPM-O-B-8398 (E28)</strain>
    </source>
</reference>
<evidence type="ECO:0000259" key="3">
    <source>
        <dbReference type="PROSITE" id="PS51782"/>
    </source>
</evidence>
<sequence>MNEENEQRGNVRSARRQQQKQASRMRMMKIGAAVAVVLLLVGAGTGLYLHSRNNASENSVAKTSETTQSSTASTTASSETEATQESSEATEPSGAISEQLQAVVADYSKKIEDKTPVLIEEYQAEIQNNQDGVNGLSVIANRKARELQALSDEGISKLRGMYQDASNKEDIDLDTMINQLSASYTAQVARISDIYLRTSAELQAATPSSESSSEETTPSTEATPETTETSESQANQYTAQSTEDTSNQANQAATTVVREGEGPNQIAQRTGVPVETILSLNGMTMDDFFFNPGQELRLN</sequence>
<feature type="compositionally biased region" description="Polar residues" evidence="1">
    <location>
        <begin position="233"/>
        <end position="254"/>
    </location>
</feature>
<dbReference type="EMBL" id="MSTR01000006">
    <property type="protein sequence ID" value="ONN43254.1"/>
    <property type="molecule type" value="Genomic_DNA"/>
</dbReference>
<proteinExistence type="predicted"/>
<evidence type="ECO:0000313" key="5">
    <source>
        <dbReference type="EMBL" id="ONN43254.1"/>
    </source>
</evidence>
<evidence type="ECO:0000313" key="4">
    <source>
        <dbReference type="EMBL" id="NMP58721.1"/>
    </source>
</evidence>
<evidence type="ECO:0000256" key="2">
    <source>
        <dbReference type="SAM" id="Phobius"/>
    </source>
</evidence>
<evidence type="ECO:0000313" key="7">
    <source>
        <dbReference type="Proteomes" id="UP000189299"/>
    </source>
</evidence>
<organism evidence="6 8">
    <name type="scientific">Enterococcus mundtii</name>
    <dbReference type="NCBI Taxonomy" id="53346"/>
    <lineage>
        <taxon>Bacteria</taxon>
        <taxon>Bacillati</taxon>
        <taxon>Bacillota</taxon>
        <taxon>Bacilli</taxon>
        <taxon>Lactobacillales</taxon>
        <taxon>Enterococcaceae</taxon>
        <taxon>Enterococcus</taxon>
    </lineage>
</organism>
<dbReference type="STRING" id="53346.A5802_000080"/>
<dbReference type="Proteomes" id="UP000189299">
    <property type="component" value="Unassembled WGS sequence"/>
</dbReference>
<feature type="region of interest" description="Disordered" evidence="1">
    <location>
        <begin position="56"/>
        <end position="97"/>
    </location>
</feature>
<keyword evidence="2" id="KW-0812">Transmembrane</keyword>
<dbReference type="EMBL" id="NGMS01000001">
    <property type="protein sequence ID" value="OTP26369.1"/>
    <property type="molecule type" value="Genomic_DNA"/>
</dbReference>
<dbReference type="OrthoDB" id="2186519at2"/>
<feature type="transmembrane region" description="Helical" evidence="2">
    <location>
        <begin position="30"/>
        <end position="49"/>
    </location>
</feature>
<dbReference type="InterPro" id="IPR036779">
    <property type="entry name" value="LysM_dom_sf"/>
</dbReference>
<dbReference type="SMART" id="SM00257">
    <property type="entry name" value="LysM"/>
    <property type="match status" value="1"/>
</dbReference>
<feature type="domain" description="LysM" evidence="3">
    <location>
        <begin position="253"/>
        <end position="298"/>
    </location>
</feature>
<feature type="compositionally biased region" description="Low complexity" evidence="1">
    <location>
        <begin position="63"/>
        <end position="91"/>
    </location>
</feature>
<feature type="region of interest" description="Disordered" evidence="1">
    <location>
        <begin position="202"/>
        <end position="270"/>
    </location>
</feature>
<evidence type="ECO:0000313" key="8">
    <source>
        <dbReference type="Proteomes" id="UP000195024"/>
    </source>
</evidence>
<dbReference type="Proteomes" id="UP000195024">
    <property type="component" value="Unassembled WGS sequence"/>
</dbReference>
<reference evidence="6 8" key="2">
    <citation type="submission" date="2017-05" db="EMBL/GenBank/DDBJ databases">
        <title>The Genome Sequence of Enterococcus mundtii 6B1_DIV0119.</title>
        <authorList>
            <consortium name="The Broad Institute Genomics Platform"/>
            <consortium name="The Broad Institute Genomic Center for Infectious Diseases"/>
            <person name="Earl A."/>
            <person name="Manson A."/>
            <person name="Schwartman J."/>
            <person name="Gilmore M."/>
            <person name="Abouelleil A."/>
            <person name="Cao P."/>
            <person name="Chapman S."/>
            <person name="Cusick C."/>
            <person name="Shea T."/>
            <person name="Young S."/>
            <person name="Neafsey D."/>
            <person name="Nusbaum C."/>
            <person name="Birren B."/>
        </authorList>
    </citation>
    <scope>NUCLEOTIDE SEQUENCE [LARGE SCALE GENOMIC DNA]</scope>
    <source>
        <strain evidence="6 8">6B1_DIV0119</strain>
    </source>
</reference>
<evidence type="ECO:0000313" key="9">
    <source>
        <dbReference type="Proteomes" id="UP000557857"/>
    </source>
</evidence>
<dbReference type="Gene3D" id="3.10.350.10">
    <property type="entry name" value="LysM domain"/>
    <property type="match status" value="1"/>
</dbReference>
<name>A0A1I4Q0L1_ENTMU</name>
<evidence type="ECO:0000256" key="1">
    <source>
        <dbReference type="SAM" id="MobiDB-lite"/>
    </source>
</evidence>
<evidence type="ECO:0000313" key="6">
    <source>
        <dbReference type="EMBL" id="OTP26369.1"/>
    </source>
</evidence>
<dbReference type="Proteomes" id="UP000557857">
    <property type="component" value="Unassembled WGS sequence"/>
</dbReference>
<keyword evidence="2" id="KW-1133">Transmembrane helix</keyword>
<dbReference type="AlphaFoldDB" id="A0A1I4Q0L1"/>